<reference evidence="2" key="1">
    <citation type="journal article" date="2014" name="Cell">
        <title>The Architecture of a Scrambled Genome Reveals Massive Levels of Genomic Rearrangement during Development.</title>
        <authorList>
            <person name="Chen X."/>
            <person name="Bracht J.R."/>
            <person name="Goldman A.D."/>
            <person name="Dolzhenko E."/>
            <person name="Clay D.M."/>
            <person name="Swart E.C."/>
            <person name="Perlman D.H."/>
            <person name="Doak T.G."/>
            <person name="Stuart A."/>
            <person name="Amemiya C.T."/>
            <person name="Sebra R.P."/>
            <person name="Landweber L.F."/>
        </authorList>
    </citation>
    <scope>NUCLEOTIDE SEQUENCE [LARGE SCALE GENOMIC DNA]</scope>
    <source>
        <strain evidence="2">JRB310</strain>
    </source>
</reference>
<accession>A0A073I0G3</accession>
<evidence type="ECO:0000313" key="2">
    <source>
        <dbReference type="Proteomes" id="UP000053232"/>
    </source>
</evidence>
<dbReference type="EMBL" id="ARYC01001709">
    <property type="protein sequence ID" value="KEJ82956.1"/>
    <property type="molecule type" value="Genomic_DNA"/>
</dbReference>
<proteinExistence type="predicted"/>
<keyword evidence="2" id="KW-1185">Reference proteome</keyword>
<dbReference type="Proteomes" id="UP000053232">
    <property type="component" value="Unassembled WGS sequence"/>
</dbReference>
<name>A0A073I0G3_9SPIT</name>
<dbReference type="AlphaFoldDB" id="A0A073I0G3"/>
<protein>
    <submittedName>
        <fullName evidence="1">Uncharacterized protein</fullName>
    </submittedName>
</protein>
<sequence length="159" mass="19143">MTDTEKTIRISDIKKQCWKSFIEEDRELNQEVLEQPVKKCYEDKLENKAKQRIVFNNQHNGLLRITFQVITASNYIPRSRGKKQLETWNIAQEEMTSKVLFVKRRTKNKKKALPIKGMIIRDERVQPGEQNMKIVLDYQNQLFEDDRMRDRQWESKVIQ</sequence>
<gene>
    <name evidence="1" type="ORF">OXYTRIMIC_188</name>
</gene>
<evidence type="ECO:0000313" key="1">
    <source>
        <dbReference type="EMBL" id="KEJ82956.1"/>
    </source>
</evidence>
<comment type="caution">
    <text evidence="1">The sequence shown here is derived from an EMBL/GenBank/DDBJ whole genome shotgun (WGS) entry which is preliminary data.</text>
</comment>
<organism evidence="1 2">
    <name type="scientific">Oxytricha trifallax</name>
    <dbReference type="NCBI Taxonomy" id="1172189"/>
    <lineage>
        <taxon>Eukaryota</taxon>
        <taxon>Sar</taxon>
        <taxon>Alveolata</taxon>
        <taxon>Ciliophora</taxon>
        <taxon>Intramacronucleata</taxon>
        <taxon>Spirotrichea</taxon>
        <taxon>Stichotrichia</taxon>
        <taxon>Sporadotrichida</taxon>
        <taxon>Oxytrichidae</taxon>
        <taxon>Oxytrichinae</taxon>
        <taxon>Oxytricha</taxon>
    </lineage>
</organism>